<dbReference type="Pfam" id="PF13472">
    <property type="entry name" value="Lipase_GDSL_2"/>
    <property type="match status" value="1"/>
</dbReference>
<dbReference type="SUPFAM" id="SSF52266">
    <property type="entry name" value="SGNH hydrolase"/>
    <property type="match status" value="1"/>
</dbReference>
<evidence type="ECO:0000313" key="4">
    <source>
        <dbReference type="Proteomes" id="UP001214250"/>
    </source>
</evidence>
<accession>A0ABY7VMJ4</accession>
<dbReference type="InterPro" id="IPR051532">
    <property type="entry name" value="Ester_Hydrolysis_Enzymes"/>
</dbReference>
<keyword evidence="4" id="KW-1185">Reference proteome</keyword>
<dbReference type="EMBL" id="CP117811">
    <property type="protein sequence ID" value="WDE95220.1"/>
    <property type="molecule type" value="Genomic_DNA"/>
</dbReference>
<dbReference type="Proteomes" id="UP001214250">
    <property type="component" value="Chromosome 1"/>
</dbReference>
<dbReference type="InterPro" id="IPR013830">
    <property type="entry name" value="SGNH_hydro"/>
</dbReference>
<feature type="chain" id="PRO_5045701447" evidence="1">
    <location>
        <begin position="21"/>
        <end position="402"/>
    </location>
</feature>
<organism evidence="3 4">
    <name type="scientific">Lentisphaera profundi</name>
    <dbReference type="NCBI Taxonomy" id="1658616"/>
    <lineage>
        <taxon>Bacteria</taxon>
        <taxon>Pseudomonadati</taxon>
        <taxon>Lentisphaerota</taxon>
        <taxon>Lentisphaeria</taxon>
        <taxon>Lentisphaerales</taxon>
        <taxon>Lentisphaeraceae</taxon>
        <taxon>Lentisphaera</taxon>
    </lineage>
</organism>
<evidence type="ECO:0000259" key="2">
    <source>
        <dbReference type="Pfam" id="PF13472"/>
    </source>
</evidence>
<keyword evidence="3" id="KW-0378">Hydrolase</keyword>
<evidence type="ECO:0000256" key="1">
    <source>
        <dbReference type="SAM" id="SignalP"/>
    </source>
</evidence>
<dbReference type="InterPro" id="IPR036514">
    <property type="entry name" value="SGNH_hydro_sf"/>
</dbReference>
<dbReference type="PANTHER" id="PTHR30383">
    <property type="entry name" value="THIOESTERASE 1/PROTEASE 1/LYSOPHOSPHOLIPASE L1"/>
    <property type="match status" value="1"/>
</dbReference>
<name>A0ABY7VMJ4_9BACT</name>
<dbReference type="PANTHER" id="PTHR30383:SF5">
    <property type="entry name" value="SGNH HYDROLASE-TYPE ESTERASE DOMAIN-CONTAINING PROTEIN"/>
    <property type="match status" value="1"/>
</dbReference>
<proteinExistence type="predicted"/>
<protein>
    <submittedName>
        <fullName evidence="3">SGNH/GDSL hydrolase family protein</fullName>
    </submittedName>
</protein>
<dbReference type="GO" id="GO:0016787">
    <property type="term" value="F:hydrolase activity"/>
    <property type="evidence" value="ECO:0007669"/>
    <property type="project" value="UniProtKB-KW"/>
</dbReference>
<keyword evidence="1" id="KW-0732">Signal</keyword>
<dbReference type="Gene3D" id="3.40.50.1110">
    <property type="entry name" value="SGNH hydrolase"/>
    <property type="match status" value="1"/>
</dbReference>
<dbReference type="CDD" id="cd00229">
    <property type="entry name" value="SGNH_hydrolase"/>
    <property type="match status" value="1"/>
</dbReference>
<feature type="signal peptide" evidence="1">
    <location>
        <begin position="1"/>
        <end position="20"/>
    </location>
</feature>
<feature type="domain" description="SGNH hydrolase-type esterase" evidence="2">
    <location>
        <begin position="210"/>
        <end position="379"/>
    </location>
</feature>
<evidence type="ECO:0000313" key="3">
    <source>
        <dbReference type="EMBL" id="WDE95220.1"/>
    </source>
</evidence>
<dbReference type="RefSeq" id="WP_274148581.1">
    <property type="nucleotide sequence ID" value="NZ_CP117811.1"/>
</dbReference>
<gene>
    <name evidence="3" type="ORF">PQO03_05730</name>
</gene>
<sequence length="402" mass="44906">MKKILKFVTVLTAFSSLLTAADFEAIVIKGENKLTVNEAEGVLSLKSAGPEALKKKKTSVVSYARRAISEQDGTGNAVSFEFKGDGSDFFASVFLSESKNLVDAHEAIFPLSSTKWQKRVITFEEFARNAKPWNKPKMTEKNIHPIMESLTYMGFGRGFKYHRYNHPDYSFAIRNFKFVQAPKVKNLAIKKGIDAFVGKLANDEPVKILLLGDSITEHGKELSHTYHAMQLLGKKAKVVNAAIGGQTSRGGEIIFERSLRKLPNPDLIVIMYGANDCNNMGEGTGFNDLVFEKHLMNLINKVNHSTNGKCEFLLINGVPRVDKETRISENRVEPLLPAIERVSKQYDLILCDTMSRFLANSKEENDQYYKDGIHQNQEGLKFMGEIIAETIKASLVSGSQNI</sequence>
<reference evidence="3 4" key="1">
    <citation type="submission" date="2023-02" db="EMBL/GenBank/DDBJ databases">
        <title>Genome sequence of Lentisphaera profundi SAORIC-696.</title>
        <authorList>
            <person name="Kim e."/>
            <person name="Cho J.-C."/>
            <person name="Choi A."/>
            <person name="Kang I."/>
        </authorList>
    </citation>
    <scope>NUCLEOTIDE SEQUENCE [LARGE SCALE GENOMIC DNA]</scope>
    <source>
        <strain evidence="3 4">SAORIC-696</strain>
    </source>
</reference>